<evidence type="ECO:0000259" key="7">
    <source>
        <dbReference type="PROSITE" id="PS50110"/>
    </source>
</evidence>
<feature type="domain" description="HTH araC/xylS-type" evidence="6">
    <location>
        <begin position="182"/>
        <end position="280"/>
    </location>
</feature>
<reference evidence="8 9" key="1">
    <citation type="submission" date="2017-07" db="EMBL/GenBank/DDBJ databases">
        <title>Isolation and whole genome analysis of endospore-forming bacteria from heroin.</title>
        <authorList>
            <person name="Kalinowski J."/>
            <person name="Ahrens B."/>
            <person name="Al-Dilaimi A."/>
            <person name="Winkler A."/>
            <person name="Wibberg D."/>
            <person name="Schleenbecker U."/>
            <person name="Ruckert C."/>
            <person name="Wolfel R."/>
            <person name="Grass G."/>
        </authorList>
    </citation>
    <scope>NUCLEOTIDE SEQUENCE [LARGE SCALE GENOMIC DNA]</scope>
    <source>
        <strain evidence="8 9">7537-G1</strain>
    </source>
</reference>
<dbReference type="Gene3D" id="3.40.50.2300">
    <property type="match status" value="1"/>
</dbReference>
<feature type="region of interest" description="Disordered" evidence="5">
    <location>
        <begin position="130"/>
        <end position="150"/>
    </location>
</feature>
<dbReference type="OrthoDB" id="1769137at2"/>
<evidence type="ECO:0000256" key="5">
    <source>
        <dbReference type="SAM" id="MobiDB-lite"/>
    </source>
</evidence>
<evidence type="ECO:0000313" key="8">
    <source>
        <dbReference type="EMBL" id="PAD73100.1"/>
    </source>
</evidence>
<feature type="domain" description="Response regulatory" evidence="7">
    <location>
        <begin position="3"/>
        <end position="120"/>
    </location>
</feature>
<evidence type="ECO:0000313" key="9">
    <source>
        <dbReference type="Proteomes" id="UP000215596"/>
    </source>
</evidence>
<dbReference type="GO" id="GO:0003700">
    <property type="term" value="F:DNA-binding transcription factor activity"/>
    <property type="evidence" value="ECO:0007669"/>
    <property type="project" value="InterPro"/>
</dbReference>
<keyword evidence="1" id="KW-0805">Transcription regulation</keyword>
<dbReference type="InterPro" id="IPR011006">
    <property type="entry name" value="CheY-like_superfamily"/>
</dbReference>
<evidence type="ECO:0000256" key="3">
    <source>
        <dbReference type="ARBA" id="ARBA00023163"/>
    </source>
</evidence>
<evidence type="ECO:0000256" key="1">
    <source>
        <dbReference type="ARBA" id="ARBA00023015"/>
    </source>
</evidence>
<dbReference type="SMART" id="SM00342">
    <property type="entry name" value="HTH_ARAC"/>
    <property type="match status" value="1"/>
</dbReference>
<dbReference type="SUPFAM" id="SSF52172">
    <property type="entry name" value="CheY-like"/>
    <property type="match status" value="1"/>
</dbReference>
<gene>
    <name evidence="8" type="ORF">CHH67_20865</name>
</gene>
<sequence length="293" mass="33938">MMKVLIVDDDKLVRKGLLSAMPWTSFSMEVVHDAASGEKALEWLEGNEADILFTDLAMPVMSGIELMREVRRLYPEMYIVVLTLHQNFEYVQEALRLGAIDYIAKIQLEKEHFEEVLGRIRKRIAEEEAKRYDGAARDPGHSSSRMQQPETVNIGSAQPQLPQLPQEGQGHKYSPEVVESIRAAVAIMHAELDQPLYAVDVSRRVNMSRSYFNQCFKDLVGQPFNDYLRWCRIEQAKVYLRETSKPIPWIAGRTGYLDEKYFSRVFRRLTSMLPSEYRQHCRSHRSAPVDERL</sequence>
<comment type="caution">
    <text evidence="8">The sequence shown here is derived from an EMBL/GenBank/DDBJ whole genome shotgun (WGS) entry which is preliminary data.</text>
</comment>
<evidence type="ECO:0000256" key="4">
    <source>
        <dbReference type="PROSITE-ProRule" id="PRU00169"/>
    </source>
</evidence>
<dbReference type="Pfam" id="PF12833">
    <property type="entry name" value="HTH_18"/>
    <property type="match status" value="1"/>
</dbReference>
<dbReference type="SMART" id="SM00448">
    <property type="entry name" value="REC"/>
    <property type="match status" value="1"/>
</dbReference>
<dbReference type="InterPro" id="IPR018060">
    <property type="entry name" value="HTH_AraC"/>
</dbReference>
<dbReference type="GO" id="GO:0043565">
    <property type="term" value="F:sequence-specific DNA binding"/>
    <property type="evidence" value="ECO:0007669"/>
    <property type="project" value="InterPro"/>
</dbReference>
<dbReference type="RefSeq" id="WP_095267312.1">
    <property type="nucleotide sequence ID" value="NZ_NPBY01000071.1"/>
</dbReference>
<feature type="compositionally biased region" description="Polar residues" evidence="5">
    <location>
        <begin position="141"/>
        <end position="150"/>
    </location>
</feature>
<proteinExistence type="predicted"/>
<keyword evidence="4" id="KW-0597">Phosphoprotein</keyword>
<evidence type="ECO:0000259" key="6">
    <source>
        <dbReference type="PROSITE" id="PS01124"/>
    </source>
</evidence>
<dbReference type="Pfam" id="PF00072">
    <property type="entry name" value="Response_reg"/>
    <property type="match status" value="1"/>
</dbReference>
<dbReference type="GO" id="GO:0000160">
    <property type="term" value="P:phosphorelay signal transduction system"/>
    <property type="evidence" value="ECO:0007669"/>
    <property type="project" value="InterPro"/>
</dbReference>
<evidence type="ECO:0000256" key="2">
    <source>
        <dbReference type="ARBA" id="ARBA00023125"/>
    </source>
</evidence>
<keyword evidence="3" id="KW-0804">Transcription</keyword>
<organism evidence="8 9">
    <name type="scientific">Paenibacillus campinasensis</name>
    <dbReference type="NCBI Taxonomy" id="66347"/>
    <lineage>
        <taxon>Bacteria</taxon>
        <taxon>Bacillati</taxon>
        <taxon>Bacillota</taxon>
        <taxon>Bacilli</taxon>
        <taxon>Bacillales</taxon>
        <taxon>Paenibacillaceae</taxon>
        <taxon>Paenibacillus</taxon>
    </lineage>
</organism>
<dbReference type="PANTHER" id="PTHR43280:SF2">
    <property type="entry name" value="HTH-TYPE TRANSCRIPTIONAL REGULATOR EXSA"/>
    <property type="match status" value="1"/>
</dbReference>
<keyword evidence="2" id="KW-0238">DNA-binding</keyword>
<feature type="modified residue" description="4-aspartylphosphate" evidence="4">
    <location>
        <position position="55"/>
    </location>
</feature>
<dbReference type="AlphaFoldDB" id="A0A268EIZ5"/>
<dbReference type="PANTHER" id="PTHR43280">
    <property type="entry name" value="ARAC-FAMILY TRANSCRIPTIONAL REGULATOR"/>
    <property type="match status" value="1"/>
</dbReference>
<protein>
    <recommendedName>
        <fullName evidence="10">Response regulator</fullName>
    </recommendedName>
</protein>
<dbReference type="InterPro" id="IPR001789">
    <property type="entry name" value="Sig_transdc_resp-reg_receiver"/>
</dbReference>
<dbReference type="PROSITE" id="PS01124">
    <property type="entry name" value="HTH_ARAC_FAMILY_2"/>
    <property type="match status" value="1"/>
</dbReference>
<evidence type="ECO:0008006" key="10">
    <source>
        <dbReference type="Google" id="ProtNLM"/>
    </source>
</evidence>
<feature type="compositionally biased region" description="Basic and acidic residues" evidence="5">
    <location>
        <begin position="130"/>
        <end position="140"/>
    </location>
</feature>
<dbReference type="PROSITE" id="PS50110">
    <property type="entry name" value="RESPONSE_REGULATORY"/>
    <property type="match status" value="1"/>
</dbReference>
<accession>A0A268EIZ5</accession>
<dbReference type="Gene3D" id="1.10.10.60">
    <property type="entry name" value="Homeodomain-like"/>
    <property type="match status" value="2"/>
</dbReference>
<dbReference type="Proteomes" id="UP000215596">
    <property type="component" value="Unassembled WGS sequence"/>
</dbReference>
<name>A0A268EIZ5_9BACL</name>
<dbReference type="InterPro" id="IPR009057">
    <property type="entry name" value="Homeodomain-like_sf"/>
</dbReference>
<dbReference type="EMBL" id="NPBY01000071">
    <property type="protein sequence ID" value="PAD73100.1"/>
    <property type="molecule type" value="Genomic_DNA"/>
</dbReference>
<dbReference type="SUPFAM" id="SSF46689">
    <property type="entry name" value="Homeodomain-like"/>
    <property type="match status" value="2"/>
</dbReference>
<dbReference type="CDD" id="cd17536">
    <property type="entry name" value="REC_YesN-like"/>
    <property type="match status" value="1"/>
</dbReference>